<dbReference type="EMBL" id="UOGK01000228">
    <property type="protein sequence ID" value="VAX39387.1"/>
    <property type="molecule type" value="Genomic_DNA"/>
</dbReference>
<evidence type="ECO:0000256" key="1">
    <source>
        <dbReference type="SAM" id="Coils"/>
    </source>
</evidence>
<proteinExistence type="predicted"/>
<gene>
    <name evidence="3" type="ORF">MNBD_PLANCTO03-1292</name>
</gene>
<name>A0A3B1E797_9ZZZZ</name>
<reference evidence="3" key="1">
    <citation type="submission" date="2018-06" db="EMBL/GenBank/DDBJ databases">
        <authorList>
            <person name="Zhirakovskaya E."/>
        </authorList>
    </citation>
    <scope>NUCLEOTIDE SEQUENCE</scope>
</reference>
<feature type="region of interest" description="Disordered" evidence="2">
    <location>
        <begin position="226"/>
        <end position="290"/>
    </location>
</feature>
<accession>A0A3B1E797</accession>
<evidence type="ECO:0000313" key="3">
    <source>
        <dbReference type="EMBL" id="VAX39387.1"/>
    </source>
</evidence>
<feature type="non-terminal residue" evidence="3">
    <location>
        <position position="1"/>
    </location>
</feature>
<organism evidence="3">
    <name type="scientific">hydrothermal vent metagenome</name>
    <dbReference type="NCBI Taxonomy" id="652676"/>
    <lineage>
        <taxon>unclassified sequences</taxon>
        <taxon>metagenomes</taxon>
        <taxon>ecological metagenomes</taxon>
    </lineage>
</organism>
<protein>
    <submittedName>
        <fullName evidence="3">Uncharacterized protein</fullName>
    </submittedName>
</protein>
<keyword evidence="1" id="KW-0175">Coiled coil</keyword>
<evidence type="ECO:0000256" key="2">
    <source>
        <dbReference type="SAM" id="MobiDB-lite"/>
    </source>
</evidence>
<dbReference type="AlphaFoldDB" id="A0A3B1E797"/>
<feature type="compositionally biased region" description="Basic and acidic residues" evidence="2">
    <location>
        <begin position="262"/>
        <end position="281"/>
    </location>
</feature>
<sequence>LERTRQLEGRLGQLTQRAEQAIEALETECKGRLDNATRHAQDVLGTMVAEVDARAEEAIARLTALVEDRRAAAEAAVGESIEIGTLGDGDTPEAAPSETGATSAEAMAAAREAHADIETLIAAIKARTLRMADELEAHADEAARRVAGATEQARTTERMATTAEKRLAVAQDQLRLIDERGKEIAAGASQALVAFDEELASRMHAVREMMEQLAAMTDRNTQTVAEREPDALGTTQTAEVKPGGEGTKAPDEPKGPVGEPKGFVRIDRPIEGNATDGRDAPEGPLGRLRF</sequence>
<feature type="region of interest" description="Disordered" evidence="2">
    <location>
        <begin position="83"/>
        <end position="104"/>
    </location>
</feature>
<feature type="coiled-coil region" evidence="1">
    <location>
        <begin position="125"/>
        <end position="152"/>
    </location>
</feature>